<keyword evidence="1" id="KW-0472">Membrane</keyword>
<keyword evidence="3" id="KW-1185">Reference proteome</keyword>
<feature type="transmembrane region" description="Helical" evidence="1">
    <location>
        <begin position="47"/>
        <end position="67"/>
    </location>
</feature>
<name>A0AAQ3WKK6_PASNO</name>
<evidence type="ECO:0000256" key="1">
    <source>
        <dbReference type="SAM" id="Phobius"/>
    </source>
</evidence>
<sequence length="142" mass="15711">MCTSSDYTCKATAYKLRKDYEATFYDGESVVDFTMRLTRTVHQLEALVIQFAQIVLSISMLLDILTMSIEVVMRRLKGVDDHLDPDHTLPLTADGKLPLMNEQWLTCQVRHAGEGGSQSATSSDGTAAPCNCDLGSWLHPIS</sequence>
<proteinExistence type="predicted"/>
<evidence type="ECO:0000313" key="2">
    <source>
        <dbReference type="EMBL" id="WVZ65068.1"/>
    </source>
</evidence>
<keyword evidence="1" id="KW-0812">Transmembrane</keyword>
<dbReference type="EMBL" id="CP144747">
    <property type="protein sequence ID" value="WVZ65068.1"/>
    <property type="molecule type" value="Genomic_DNA"/>
</dbReference>
<gene>
    <name evidence="2" type="ORF">U9M48_014489</name>
</gene>
<protein>
    <submittedName>
        <fullName evidence="2">Uncharacterized protein</fullName>
    </submittedName>
</protein>
<reference evidence="2 3" key="1">
    <citation type="submission" date="2024-02" db="EMBL/GenBank/DDBJ databases">
        <title>High-quality chromosome-scale genome assembly of Pensacola bahiagrass (Paspalum notatum Flugge var. saurae).</title>
        <authorList>
            <person name="Vega J.M."/>
            <person name="Podio M."/>
            <person name="Orjuela J."/>
            <person name="Siena L.A."/>
            <person name="Pessino S.C."/>
            <person name="Combes M.C."/>
            <person name="Mariac C."/>
            <person name="Albertini E."/>
            <person name="Pupilli F."/>
            <person name="Ortiz J.P.A."/>
            <person name="Leblanc O."/>
        </authorList>
    </citation>
    <scope>NUCLEOTIDE SEQUENCE [LARGE SCALE GENOMIC DNA]</scope>
    <source>
        <strain evidence="2">R1</strain>
        <tissue evidence="2">Leaf</tissue>
    </source>
</reference>
<dbReference type="AlphaFoldDB" id="A0AAQ3WKK6"/>
<accession>A0AAQ3WKK6</accession>
<dbReference type="Proteomes" id="UP001341281">
    <property type="component" value="Chromosome 03"/>
</dbReference>
<organism evidence="2 3">
    <name type="scientific">Paspalum notatum var. saurae</name>
    <dbReference type="NCBI Taxonomy" id="547442"/>
    <lineage>
        <taxon>Eukaryota</taxon>
        <taxon>Viridiplantae</taxon>
        <taxon>Streptophyta</taxon>
        <taxon>Embryophyta</taxon>
        <taxon>Tracheophyta</taxon>
        <taxon>Spermatophyta</taxon>
        <taxon>Magnoliopsida</taxon>
        <taxon>Liliopsida</taxon>
        <taxon>Poales</taxon>
        <taxon>Poaceae</taxon>
        <taxon>PACMAD clade</taxon>
        <taxon>Panicoideae</taxon>
        <taxon>Andropogonodae</taxon>
        <taxon>Paspaleae</taxon>
        <taxon>Paspalinae</taxon>
        <taxon>Paspalum</taxon>
    </lineage>
</organism>
<evidence type="ECO:0000313" key="3">
    <source>
        <dbReference type="Proteomes" id="UP001341281"/>
    </source>
</evidence>
<keyword evidence="1" id="KW-1133">Transmembrane helix</keyword>